<name>A0A953LEI3_9BACT</name>
<reference evidence="2" key="1">
    <citation type="submission" date="2021-06" db="EMBL/GenBank/DDBJ databases">
        <title>44 bacteria genomes isolated from Dapeng, Shenzhen.</title>
        <authorList>
            <person name="Zheng W."/>
            <person name="Yu S."/>
            <person name="Huang Y."/>
        </authorList>
    </citation>
    <scope>NUCLEOTIDE SEQUENCE</scope>
    <source>
        <strain evidence="2">DP5N28-2</strain>
    </source>
</reference>
<dbReference type="PRINTS" id="PR00469">
    <property type="entry name" value="PNDRDTASEII"/>
</dbReference>
<sequence>MNTSAVEYDLIIVGGGPIGLTCAIEAEKKGISYIVLEKGTLVDSLYHFPTNMTFFSTSALLEIGDVPFISHSDKPTRREALEYFRRVQEAWDLNIRFYEEVTAIEKNGELFSITTPKRNYKSSYVIVATGFYGQPKLMDVPGEELDKVRHYYQEAHPYLGQKVLVVGAANSACDVALELFHKGADVTMVVRGEGINPRVKYWIRPNIENRIKEGSIKAYFKSQILRIEEDQVLIQTPEGQKIIPNDYVLAMTGYVPDYPFLDKIGILRNDQEPGKPQVDPETLESNIENLFLAGVIVAGDRTSTLFIENSRVHAEIIMEQIKKKEKVLQA</sequence>
<dbReference type="Pfam" id="PF13738">
    <property type="entry name" value="Pyr_redox_3"/>
    <property type="match status" value="1"/>
</dbReference>
<dbReference type="GO" id="GO:0050660">
    <property type="term" value="F:flavin adenine dinucleotide binding"/>
    <property type="evidence" value="ECO:0007669"/>
    <property type="project" value="TreeGrafter"/>
</dbReference>
<dbReference type="GO" id="GO:0004497">
    <property type="term" value="F:monooxygenase activity"/>
    <property type="evidence" value="ECO:0007669"/>
    <property type="project" value="TreeGrafter"/>
</dbReference>
<dbReference type="InterPro" id="IPR023856">
    <property type="entry name" value="Bdr"/>
</dbReference>
<accession>A0A953LEI3</accession>
<keyword evidence="3" id="KW-1185">Reference proteome</keyword>
<dbReference type="SUPFAM" id="SSF51905">
    <property type="entry name" value="FAD/NAD(P)-binding domain"/>
    <property type="match status" value="1"/>
</dbReference>
<dbReference type="NCBIfam" id="TIGR04018">
    <property type="entry name" value="Bthiol_YpdA"/>
    <property type="match status" value="1"/>
</dbReference>
<protein>
    <submittedName>
        <fullName evidence="2">YpdA family putative bacillithiol disulfide reductase</fullName>
    </submittedName>
</protein>
<comment type="caution">
    <text evidence="2">The sequence shown here is derived from an EMBL/GenBank/DDBJ whole genome shotgun (WGS) entry which is preliminary data.</text>
</comment>
<dbReference type="PRINTS" id="PR00368">
    <property type="entry name" value="FADPNR"/>
</dbReference>
<dbReference type="InterPro" id="IPR050982">
    <property type="entry name" value="Auxin_biosynth/cation_transpt"/>
</dbReference>
<dbReference type="EMBL" id="JAHVHU010000021">
    <property type="protein sequence ID" value="MBY5959999.1"/>
    <property type="molecule type" value="Genomic_DNA"/>
</dbReference>
<gene>
    <name evidence="2" type="ORF">KUV50_17745</name>
</gene>
<proteinExistence type="predicted"/>
<dbReference type="Gene3D" id="3.50.50.60">
    <property type="entry name" value="FAD/NAD(P)-binding domain"/>
    <property type="match status" value="1"/>
</dbReference>
<dbReference type="RefSeq" id="WP_222581537.1">
    <property type="nucleotide sequence ID" value="NZ_JAHVHU010000021.1"/>
</dbReference>
<dbReference type="AlphaFoldDB" id="A0A953LEI3"/>
<keyword evidence="1" id="KW-0560">Oxidoreductase</keyword>
<dbReference type="PANTHER" id="PTHR43539:SF4">
    <property type="entry name" value="BACILLIREDOXIN REDUCTASE BDR"/>
    <property type="match status" value="1"/>
</dbReference>
<evidence type="ECO:0000313" key="2">
    <source>
        <dbReference type="EMBL" id="MBY5959999.1"/>
    </source>
</evidence>
<dbReference type="InterPro" id="IPR036188">
    <property type="entry name" value="FAD/NAD-bd_sf"/>
</dbReference>
<evidence type="ECO:0000313" key="3">
    <source>
        <dbReference type="Proteomes" id="UP000753961"/>
    </source>
</evidence>
<dbReference type="PANTHER" id="PTHR43539">
    <property type="entry name" value="FLAVIN-BINDING MONOOXYGENASE-LIKE PROTEIN (AFU_ORTHOLOGUE AFUA_4G09220)"/>
    <property type="match status" value="1"/>
</dbReference>
<dbReference type="Proteomes" id="UP000753961">
    <property type="component" value="Unassembled WGS sequence"/>
</dbReference>
<organism evidence="2 3">
    <name type="scientific">Membranihabitans marinus</name>
    <dbReference type="NCBI Taxonomy" id="1227546"/>
    <lineage>
        <taxon>Bacteria</taxon>
        <taxon>Pseudomonadati</taxon>
        <taxon>Bacteroidota</taxon>
        <taxon>Saprospiria</taxon>
        <taxon>Saprospirales</taxon>
        <taxon>Saprospiraceae</taxon>
        <taxon>Membranihabitans</taxon>
    </lineage>
</organism>
<evidence type="ECO:0000256" key="1">
    <source>
        <dbReference type="ARBA" id="ARBA00023002"/>
    </source>
</evidence>